<sequence length="111" mass="12009">MRIEHAQNNKPFVCLRRVFSLYTRGGSVNWIPRNGVEMGDENAGTPPGPGPPSLLPSSIDPSKSIMVDHGSSSGPSSTAAAEKCPQPATEDEEEKRALLEIKPSPNTRRDR</sequence>
<keyword evidence="3" id="KW-1185">Reference proteome</keyword>
<protein>
    <submittedName>
        <fullName evidence="2">Uncharacterized protein</fullName>
    </submittedName>
</protein>
<dbReference type="EnsemblMetazoa" id="SMAR007773-RA">
    <property type="protein sequence ID" value="SMAR007773-PA"/>
    <property type="gene ID" value="SMAR007773"/>
</dbReference>
<dbReference type="Proteomes" id="UP000014500">
    <property type="component" value="Unassembled WGS sequence"/>
</dbReference>
<evidence type="ECO:0000256" key="1">
    <source>
        <dbReference type="SAM" id="MobiDB-lite"/>
    </source>
</evidence>
<feature type="region of interest" description="Disordered" evidence="1">
    <location>
        <begin position="30"/>
        <end position="111"/>
    </location>
</feature>
<reference evidence="3" key="1">
    <citation type="submission" date="2011-05" db="EMBL/GenBank/DDBJ databases">
        <authorList>
            <person name="Richards S.R."/>
            <person name="Qu J."/>
            <person name="Jiang H."/>
            <person name="Jhangiani S.N."/>
            <person name="Agravi P."/>
            <person name="Goodspeed R."/>
            <person name="Gross S."/>
            <person name="Mandapat C."/>
            <person name="Jackson L."/>
            <person name="Mathew T."/>
            <person name="Pu L."/>
            <person name="Thornton R."/>
            <person name="Saada N."/>
            <person name="Wilczek-Boney K.B."/>
            <person name="Lee S."/>
            <person name="Kovar C."/>
            <person name="Wu Y."/>
            <person name="Scherer S.E."/>
            <person name="Worley K.C."/>
            <person name="Muzny D.M."/>
            <person name="Gibbs R."/>
        </authorList>
    </citation>
    <scope>NUCLEOTIDE SEQUENCE</scope>
    <source>
        <strain evidence="3">Brora</strain>
    </source>
</reference>
<feature type="compositionally biased region" description="Low complexity" evidence="1">
    <location>
        <begin position="55"/>
        <end position="77"/>
    </location>
</feature>
<organism evidence="2 3">
    <name type="scientific">Strigamia maritima</name>
    <name type="common">European centipede</name>
    <name type="synonym">Geophilus maritimus</name>
    <dbReference type="NCBI Taxonomy" id="126957"/>
    <lineage>
        <taxon>Eukaryota</taxon>
        <taxon>Metazoa</taxon>
        <taxon>Ecdysozoa</taxon>
        <taxon>Arthropoda</taxon>
        <taxon>Myriapoda</taxon>
        <taxon>Chilopoda</taxon>
        <taxon>Pleurostigmophora</taxon>
        <taxon>Geophilomorpha</taxon>
        <taxon>Linotaeniidae</taxon>
        <taxon>Strigamia</taxon>
    </lineage>
</organism>
<evidence type="ECO:0000313" key="3">
    <source>
        <dbReference type="Proteomes" id="UP000014500"/>
    </source>
</evidence>
<dbReference type="AlphaFoldDB" id="T1J2I0"/>
<proteinExistence type="predicted"/>
<dbReference type="EMBL" id="JH431806">
    <property type="status" value="NOT_ANNOTATED_CDS"/>
    <property type="molecule type" value="Genomic_DNA"/>
</dbReference>
<evidence type="ECO:0000313" key="2">
    <source>
        <dbReference type="EnsemblMetazoa" id="SMAR007773-PA"/>
    </source>
</evidence>
<accession>T1J2I0</accession>
<dbReference type="HOGENOM" id="CLU_2161524_0_0_1"/>
<reference evidence="2" key="2">
    <citation type="submission" date="2015-02" db="UniProtKB">
        <authorList>
            <consortium name="EnsemblMetazoa"/>
        </authorList>
    </citation>
    <scope>IDENTIFICATION</scope>
</reference>
<name>T1J2I0_STRMM</name>